<proteinExistence type="predicted"/>
<organism evidence="1 2">
    <name type="scientific">Sphaerodactylus townsendi</name>
    <dbReference type="NCBI Taxonomy" id="933632"/>
    <lineage>
        <taxon>Eukaryota</taxon>
        <taxon>Metazoa</taxon>
        <taxon>Chordata</taxon>
        <taxon>Craniata</taxon>
        <taxon>Vertebrata</taxon>
        <taxon>Euteleostomi</taxon>
        <taxon>Lepidosauria</taxon>
        <taxon>Squamata</taxon>
        <taxon>Bifurcata</taxon>
        <taxon>Gekkota</taxon>
        <taxon>Sphaerodactylidae</taxon>
        <taxon>Sphaerodactylus</taxon>
    </lineage>
</organism>
<accession>A0ACB8ECJ2</accession>
<evidence type="ECO:0000313" key="2">
    <source>
        <dbReference type="Proteomes" id="UP000827872"/>
    </source>
</evidence>
<dbReference type="EMBL" id="CM037629">
    <property type="protein sequence ID" value="KAH7990291.1"/>
    <property type="molecule type" value="Genomic_DNA"/>
</dbReference>
<reference evidence="1" key="1">
    <citation type="submission" date="2021-08" db="EMBL/GenBank/DDBJ databases">
        <title>The first chromosome-level gecko genome reveals the dynamic sex chromosomes of Neotropical dwarf geckos (Sphaerodactylidae: Sphaerodactylus).</title>
        <authorList>
            <person name="Pinto B.J."/>
            <person name="Keating S.E."/>
            <person name="Gamble T."/>
        </authorList>
    </citation>
    <scope>NUCLEOTIDE SEQUENCE</scope>
    <source>
        <strain evidence="1">TG3544</strain>
    </source>
</reference>
<comment type="caution">
    <text evidence="1">The sequence shown here is derived from an EMBL/GenBank/DDBJ whole genome shotgun (WGS) entry which is preliminary data.</text>
</comment>
<dbReference type="Proteomes" id="UP000827872">
    <property type="component" value="Linkage Group LG16"/>
</dbReference>
<sequence>MEHPPGSPEESLGTSFSGCDGTMSPGANSWLSSLAWLEQNVPDSPVLETLHQRLSALFQDKGTSITPVSTATAATWKTPPSRLEAGMNTSPGETTSTEGSNRETDSSLGYPSPSQLSGLTRPALEGCLQSAFVIIEAFSRHLRACPQLQRPAAHLAAEEQKNATTQTPGEDLDSSVMLGALHGSMQQSREIQQRLATQLAGTVEEMTGLAEGYAEYTKEGDRYARVAREDWSQMQLDYESQRSVLAKCQVVMKRMKEEVKTSQQERVQYQEICEGLKGQVASLRQEMDQVNQLAKTKACLESDLRSALQKAAAATENEQKLLLQKNDLLSQQLVAKEEFLREMEEQMTQISQAKDVVERERDTSRRELQELLDCHEFIEQENQACRSQLREVEEELKASRSALWERGTQLEDLKDAHQTLRQEQESLCRELATSKADFQRTQDSLEKFCEAMLEIQKVQAQFLELADSLREEAADSTQRSRTCTPARQARPSLGASFVDSILWAVAERDLGTPAIGSETSAFTKVATTALPKPEEVKERLVDSIRELQGVADQICHLTAQHQKAAQEEAQSLKAKISQLEHRRESLETQLKADQDVHVAEIAKMSKALNLHRQNEKELHAALCQQDERQQWLADQHREVMHLQEEVSQLKQALRKAETETAVLWEQLRGATASDVGWVQEKIHLSQEVRKLRELLLDKSSENEETELLQEQLYQTRQRLERYKQLAAVMRQVLTTFPTDAADVSELHHLLDLLE</sequence>
<protein>
    <submittedName>
        <fullName evidence="1">Uncharacterized protein</fullName>
    </submittedName>
</protein>
<keyword evidence="2" id="KW-1185">Reference proteome</keyword>
<gene>
    <name evidence="1" type="ORF">K3G42_005112</name>
</gene>
<evidence type="ECO:0000313" key="1">
    <source>
        <dbReference type="EMBL" id="KAH7990291.1"/>
    </source>
</evidence>
<name>A0ACB8ECJ2_9SAUR</name>